<organism evidence="1 2">
    <name type="scientific">Pistacia atlantica</name>
    <dbReference type="NCBI Taxonomy" id="434234"/>
    <lineage>
        <taxon>Eukaryota</taxon>
        <taxon>Viridiplantae</taxon>
        <taxon>Streptophyta</taxon>
        <taxon>Embryophyta</taxon>
        <taxon>Tracheophyta</taxon>
        <taxon>Spermatophyta</taxon>
        <taxon>Magnoliopsida</taxon>
        <taxon>eudicotyledons</taxon>
        <taxon>Gunneridae</taxon>
        <taxon>Pentapetalae</taxon>
        <taxon>rosids</taxon>
        <taxon>malvids</taxon>
        <taxon>Sapindales</taxon>
        <taxon>Anacardiaceae</taxon>
        <taxon>Pistacia</taxon>
    </lineage>
</organism>
<dbReference type="Proteomes" id="UP001164250">
    <property type="component" value="Chromosome 7"/>
</dbReference>
<keyword evidence="2" id="KW-1185">Reference proteome</keyword>
<sequence length="192" mass="21377">MTHSFFKSFIYLQLCSFMAMANQLSAFNLLLILISLLIFTMNSEAMAVANKGEQVEQFKFAVNSEPVRPPIIHIHGHNKDGNALSVPPASQNPAIGLEKVQGREGENTWCISKPSTAPRQLIDNINFCCDQPVINCSNIELGDCPNNIYLQASIVMNLYYKAMNKQPQTCDFQQTGLIVSQDPSLGECKFEE</sequence>
<evidence type="ECO:0000313" key="1">
    <source>
        <dbReference type="EMBL" id="KAJ0092908.1"/>
    </source>
</evidence>
<reference evidence="2" key="1">
    <citation type="journal article" date="2023" name="G3 (Bethesda)">
        <title>Genome assembly and association tests identify interacting loci associated with vigor, precocity, and sex in interspecific pistachio rootstocks.</title>
        <authorList>
            <person name="Palmer W."/>
            <person name="Jacygrad E."/>
            <person name="Sagayaradj S."/>
            <person name="Cavanaugh K."/>
            <person name="Han R."/>
            <person name="Bertier L."/>
            <person name="Beede B."/>
            <person name="Kafkas S."/>
            <person name="Golino D."/>
            <person name="Preece J."/>
            <person name="Michelmore R."/>
        </authorList>
    </citation>
    <scope>NUCLEOTIDE SEQUENCE [LARGE SCALE GENOMIC DNA]</scope>
</reference>
<comment type="caution">
    <text evidence="1">The sequence shown here is derived from an EMBL/GenBank/DDBJ whole genome shotgun (WGS) entry which is preliminary data.</text>
</comment>
<gene>
    <name evidence="1" type="ORF">Patl1_24756</name>
</gene>
<proteinExistence type="predicted"/>
<evidence type="ECO:0000313" key="2">
    <source>
        <dbReference type="Proteomes" id="UP001164250"/>
    </source>
</evidence>
<dbReference type="EMBL" id="CM047903">
    <property type="protein sequence ID" value="KAJ0092908.1"/>
    <property type="molecule type" value="Genomic_DNA"/>
</dbReference>
<name>A0ACC1B1U5_9ROSI</name>
<protein>
    <submittedName>
        <fullName evidence="1">Uncharacterized protein</fullName>
    </submittedName>
</protein>
<accession>A0ACC1B1U5</accession>